<keyword evidence="10" id="KW-1185">Reference proteome</keyword>
<dbReference type="PROSITE" id="PS50126">
    <property type="entry name" value="S1"/>
    <property type="match status" value="1"/>
</dbReference>
<dbReference type="RefSeq" id="WP_046453787.1">
    <property type="nucleotide sequence ID" value="NZ_BAAAOB010000005.1"/>
</dbReference>
<dbReference type="SUPFAM" id="SSF50249">
    <property type="entry name" value="Nucleic acid-binding proteins"/>
    <property type="match status" value="1"/>
</dbReference>
<dbReference type="CDD" id="cd22529">
    <property type="entry name" value="KH-II_NusA_rpt2"/>
    <property type="match status" value="1"/>
</dbReference>
<dbReference type="PANTHER" id="PTHR22648">
    <property type="entry name" value="TRANSCRIPTION TERMINATION FACTOR NUSA"/>
    <property type="match status" value="1"/>
</dbReference>
<keyword evidence="3 7" id="KW-0889">Transcription antitermination</keyword>
<dbReference type="InterPro" id="IPR003029">
    <property type="entry name" value="S1_domain"/>
</dbReference>
<dbReference type="NCBIfam" id="TIGR01953">
    <property type="entry name" value="NusA"/>
    <property type="match status" value="1"/>
</dbReference>
<evidence type="ECO:0000259" key="8">
    <source>
        <dbReference type="PROSITE" id="PS50126"/>
    </source>
</evidence>
<comment type="function">
    <text evidence="7">Participates in both transcription termination and antitermination.</text>
</comment>
<comment type="subunit">
    <text evidence="7">Monomer. Binds directly to the core enzyme of the DNA-dependent RNA polymerase and to nascent RNA.</text>
</comment>
<evidence type="ECO:0000256" key="4">
    <source>
        <dbReference type="ARBA" id="ARBA00022884"/>
    </source>
</evidence>
<sequence length="331" mass="36132">MQIPLVTLRQIEREREIPFDELVEIIEQAVQSAYLRHAENQNITVPRAEDVRATLDRKTGDISVLVPELDEDGQVIGEAYVTTDEFGRIAASAAKQVIGQRLRDLSDDAVLLAFKEKEGQIVSGVVQQGPNPRMIHVSLGDVEAILPPEEQAPGEEYPHGARIRVYVTSVSKGLKGTQVVVSRTHPGLVRKLFELEVPELASGLVEIVSLAREAGHRTKVAVRAMQPGINAKGTCIGEMGRRVRAVMSELGEEKIDIVDYSPELPAFVANALSPAKVTDVFMLNESLKQVRALVPDFQLSLAIGKEGQNARLAAKLTGAKIDIQPDSIMND</sequence>
<evidence type="ECO:0000313" key="9">
    <source>
        <dbReference type="EMBL" id="GAA1798955.1"/>
    </source>
</evidence>
<evidence type="ECO:0000256" key="6">
    <source>
        <dbReference type="ARBA" id="ARBA00023163"/>
    </source>
</evidence>
<dbReference type="Gene3D" id="3.30.1480.10">
    <property type="entry name" value="NusA, N-terminal domain"/>
    <property type="match status" value="1"/>
</dbReference>
<dbReference type="CDD" id="cd02134">
    <property type="entry name" value="KH-II_NusA_rpt1"/>
    <property type="match status" value="1"/>
</dbReference>
<keyword evidence="1 7" id="KW-0806">Transcription termination</keyword>
<evidence type="ECO:0000256" key="1">
    <source>
        <dbReference type="ARBA" id="ARBA00022472"/>
    </source>
</evidence>
<dbReference type="InterPro" id="IPR015946">
    <property type="entry name" value="KH_dom-like_a/b"/>
</dbReference>
<keyword evidence="4 7" id="KW-0694">RNA-binding</keyword>
<keyword evidence="6 7" id="KW-0804">Transcription</keyword>
<evidence type="ECO:0000256" key="5">
    <source>
        <dbReference type="ARBA" id="ARBA00023015"/>
    </source>
</evidence>
<dbReference type="Pfam" id="PF08529">
    <property type="entry name" value="NusA_N"/>
    <property type="match status" value="1"/>
</dbReference>
<dbReference type="InterPro" id="IPR058582">
    <property type="entry name" value="KH_NusA_2nd"/>
</dbReference>
<dbReference type="Pfam" id="PF13184">
    <property type="entry name" value="KH_NusA_1st"/>
    <property type="match status" value="1"/>
</dbReference>
<feature type="domain" description="S1 motif" evidence="8">
    <location>
        <begin position="119"/>
        <end position="184"/>
    </location>
</feature>
<dbReference type="Pfam" id="PF26594">
    <property type="entry name" value="KH_NusA_2nd"/>
    <property type="match status" value="1"/>
</dbReference>
<proteinExistence type="inferred from homology"/>
<comment type="subcellular location">
    <subcellularLocation>
        <location evidence="7">Cytoplasm</location>
    </subcellularLocation>
</comment>
<dbReference type="HAMAP" id="MF_00945_B">
    <property type="entry name" value="NusA_B"/>
    <property type="match status" value="1"/>
</dbReference>
<dbReference type="InterPro" id="IPR036555">
    <property type="entry name" value="NusA_N_sf"/>
</dbReference>
<protein>
    <recommendedName>
        <fullName evidence="7">Transcription termination/antitermination protein NusA</fullName>
    </recommendedName>
</protein>
<name>A0ABN2LUD4_9MICO</name>
<reference evidence="9 10" key="1">
    <citation type="journal article" date="2019" name="Int. J. Syst. Evol. Microbiol.">
        <title>The Global Catalogue of Microorganisms (GCM) 10K type strain sequencing project: providing services to taxonomists for standard genome sequencing and annotation.</title>
        <authorList>
            <consortium name="The Broad Institute Genomics Platform"/>
            <consortium name="The Broad Institute Genome Sequencing Center for Infectious Disease"/>
            <person name="Wu L."/>
            <person name="Ma J."/>
        </authorList>
    </citation>
    <scope>NUCLEOTIDE SEQUENCE [LARGE SCALE GENOMIC DNA]</scope>
    <source>
        <strain evidence="9 10">JCM 14736</strain>
    </source>
</reference>
<dbReference type="EMBL" id="BAAAOB010000005">
    <property type="protein sequence ID" value="GAA1798955.1"/>
    <property type="molecule type" value="Genomic_DNA"/>
</dbReference>
<evidence type="ECO:0000256" key="2">
    <source>
        <dbReference type="ARBA" id="ARBA00022490"/>
    </source>
</evidence>
<dbReference type="InterPro" id="IPR010213">
    <property type="entry name" value="TF_NusA"/>
</dbReference>
<dbReference type="Gene3D" id="3.30.300.20">
    <property type="match status" value="2"/>
</dbReference>
<dbReference type="InterPro" id="IPR012340">
    <property type="entry name" value="NA-bd_OB-fold"/>
</dbReference>
<comment type="similarity">
    <text evidence="7">Belongs to the NusA family.</text>
</comment>
<dbReference type="InterPro" id="IPR025249">
    <property type="entry name" value="TF_NusA_KH_1st"/>
</dbReference>
<evidence type="ECO:0000313" key="10">
    <source>
        <dbReference type="Proteomes" id="UP001500851"/>
    </source>
</evidence>
<dbReference type="PANTHER" id="PTHR22648:SF0">
    <property type="entry name" value="TRANSCRIPTION TERMINATION_ANTITERMINATION PROTEIN NUSA"/>
    <property type="match status" value="1"/>
</dbReference>
<dbReference type="InterPro" id="IPR009019">
    <property type="entry name" value="KH_sf_prok-type"/>
</dbReference>
<comment type="caution">
    <text evidence="9">The sequence shown here is derived from an EMBL/GenBank/DDBJ whole genome shotgun (WGS) entry which is preliminary data.</text>
</comment>
<evidence type="ECO:0000256" key="3">
    <source>
        <dbReference type="ARBA" id="ARBA00022814"/>
    </source>
</evidence>
<dbReference type="InterPro" id="IPR013735">
    <property type="entry name" value="TF_NusA_N"/>
</dbReference>
<dbReference type="SUPFAM" id="SSF54814">
    <property type="entry name" value="Prokaryotic type KH domain (KH-domain type II)"/>
    <property type="match status" value="2"/>
</dbReference>
<accession>A0ABN2LUD4</accession>
<dbReference type="SUPFAM" id="SSF69705">
    <property type="entry name" value="Transcription factor NusA, N-terminal domain"/>
    <property type="match status" value="1"/>
</dbReference>
<evidence type="ECO:0000256" key="7">
    <source>
        <dbReference type="HAMAP-Rule" id="MF_00945"/>
    </source>
</evidence>
<dbReference type="Proteomes" id="UP001500851">
    <property type="component" value="Unassembled WGS sequence"/>
</dbReference>
<organism evidence="9 10">
    <name type="scientific">Leucobacter iarius</name>
    <dbReference type="NCBI Taxonomy" id="333963"/>
    <lineage>
        <taxon>Bacteria</taxon>
        <taxon>Bacillati</taxon>
        <taxon>Actinomycetota</taxon>
        <taxon>Actinomycetes</taxon>
        <taxon>Micrococcales</taxon>
        <taxon>Microbacteriaceae</taxon>
        <taxon>Leucobacter</taxon>
    </lineage>
</organism>
<dbReference type="Gene3D" id="2.40.50.140">
    <property type="entry name" value="Nucleic acid-binding proteins"/>
    <property type="match status" value="1"/>
</dbReference>
<gene>
    <name evidence="7 9" type="primary">nusA</name>
    <name evidence="9" type="ORF">GCM10009768_29990</name>
</gene>
<dbReference type="PROSITE" id="PS50084">
    <property type="entry name" value="KH_TYPE_1"/>
    <property type="match status" value="1"/>
</dbReference>
<keyword evidence="2 7" id="KW-0963">Cytoplasm</keyword>
<keyword evidence="5 7" id="KW-0805">Transcription regulation</keyword>
<dbReference type="CDD" id="cd04455">
    <property type="entry name" value="S1_NusA"/>
    <property type="match status" value="1"/>
</dbReference>
<dbReference type="InterPro" id="IPR030842">
    <property type="entry name" value="TF_NusA_bacterial"/>
</dbReference>